<keyword evidence="3" id="KW-1185">Reference proteome</keyword>
<evidence type="ECO:0000313" key="3">
    <source>
        <dbReference type="Proteomes" id="UP000001826"/>
    </source>
</evidence>
<feature type="region of interest" description="Disordered" evidence="1">
    <location>
        <begin position="119"/>
        <end position="152"/>
    </location>
</feature>
<evidence type="ECO:0000256" key="1">
    <source>
        <dbReference type="SAM" id="MobiDB-lite"/>
    </source>
</evidence>
<dbReference type="AlphaFoldDB" id="Q8TVP6"/>
<dbReference type="EnsemblBacteria" id="AAM02555">
    <property type="protein sequence ID" value="AAM02555"/>
    <property type="gene ID" value="MK1342"/>
</dbReference>
<dbReference type="EMBL" id="AE009439">
    <property type="protein sequence ID" value="AAM02555.1"/>
    <property type="molecule type" value="Genomic_DNA"/>
</dbReference>
<reference evidence="2 3" key="1">
    <citation type="journal article" date="2002" name="Proc. Natl. Acad. Sci. U.S.A.">
        <title>The complete genome of hyperthermophile Methanopyrus kandleri AV19 and monophyly of archaeal methanogens.</title>
        <authorList>
            <person name="Slesarev A.I."/>
            <person name="Mezhevaya K.V."/>
            <person name="Makarova K.S."/>
            <person name="Polushin N.N."/>
            <person name="Shcherbinina O.V."/>
            <person name="Shakhova V.V."/>
            <person name="Belova G.I."/>
            <person name="Aravind L."/>
            <person name="Natale D.A."/>
            <person name="Rogozin I.B."/>
            <person name="Tatusov R.L."/>
            <person name="Wolf Y.I."/>
            <person name="Stetter K.O."/>
            <person name="Malykh A.G."/>
            <person name="Koonin E.V."/>
            <person name="Kozyavkin S.A."/>
        </authorList>
    </citation>
    <scope>NUCLEOTIDE SEQUENCE [LARGE SCALE GENOMIC DNA]</scope>
    <source>
        <strain evidence="3">AV19 / DSM 6324 / JCM 9639 / NBRC 100938</strain>
    </source>
</reference>
<protein>
    <submittedName>
        <fullName evidence="2">Uncharacterized membrane protein specific for M.kandleri, MK-31 family</fullName>
    </submittedName>
</protein>
<dbReference type="KEGG" id="mka:MK1342"/>
<dbReference type="STRING" id="190192.MK1342"/>
<name>Q8TVP6_METKA</name>
<dbReference type="HOGENOM" id="CLU_1590902_0_0_2"/>
<accession>Q8TVP6</accession>
<evidence type="ECO:0000313" key="2">
    <source>
        <dbReference type="EMBL" id="AAM02555.1"/>
    </source>
</evidence>
<dbReference type="PaxDb" id="190192-MK1342"/>
<gene>
    <name evidence="2" type="ordered locus">MK1342</name>
</gene>
<proteinExistence type="predicted"/>
<dbReference type="Proteomes" id="UP000001826">
    <property type="component" value="Chromosome"/>
</dbReference>
<dbReference type="InParanoid" id="Q8TVP6"/>
<organism evidence="2 3">
    <name type="scientific">Methanopyrus kandleri (strain AV19 / DSM 6324 / JCM 9639 / NBRC 100938)</name>
    <dbReference type="NCBI Taxonomy" id="190192"/>
    <lineage>
        <taxon>Archaea</taxon>
        <taxon>Methanobacteriati</taxon>
        <taxon>Methanobacteriota</taxon>
        <taxon>Methanomada group</taxon>
        <taxon>Methanopyri</taxon>
        <taxon>Methanopyrales</taxon>
        <taxon>Methanopyraceae</taxon>
        <taxon>Methanopyrus</taxon>
    </lineage>
</organism>
<sequence length="167" mass="18208">MSPTATRPLETADLVPGTRARGPRHVAEVRAHGAVVVSLPLPLAQIEWILALFGPRYDIFGALDTLLRVLRTLLAVPSNASVVLSALLPTLPYLLPVPPWLERDVDGFHLDPLLRQTVVPGQPPQSRPQEAGARVVPAPHDRGPQGIPGRRVRSTGTYPCRRFLRPV</sequence>